<protein>
    <submittedName>
        <fullName evidence="2">Aspartyl protease</fullName>
    </submittedName>
</protein>
<dbReference type="Gene3D" id="2.40.70.10">
    <property type="entry name" value="Acid Proteases"/>
    <property type="match status" value="1"/>
</dbReference>
<dbReference type="AlphaFoldDB" id="A0A1G5PL63"/>
<dbReference type="Proteomes" id="UP000199648">
    <property type="component" value="Unassembled WGS sequence"/>
</dbReference>
<reference evidence="2 3" key="1">
    <citation type="submission" date="2016-10" db="EMBL/GenBank/DDBJ databases">
        <authorList>
            <person name="de Groot N.N."/>
        </authorList>
    </citation>
    <scope>NUCLEOTIDE SEQUENCE [LARGE SCALE GENOMIC DNA]</scope>
    <source>
        <strain evidence="2 3">HLD2</strain>
    </source>
</reference>
<dbReference type="Pfam" id="PF13975">
    <property type="entry name" value="gag-asp_proteas"/>
    <property type="match status" value="1"/>
</dbReference>
<accession>A0A1G5PL63</accession>
<dbReference type="CDD" id="cd05483">
    <property type="entry name" value="retropepsin_like_bacteria"/>
    <property type="match status" value="1"/>
</dbReference>
<evidence type="ECO:0000256" key="1">
    <source>
        <dbReference type="SAM" id="SignalP"/>
    </source>
</evidence>
<keyword evidence="1" id="KW-0732">Signal</keyword>
<evidence type="ECO:0000313" key="2">
    <source>
        <dbReference type="EMBL" id="SCZ50193.1"/>
    </source>
</evidence>
<dbReference type="InterPro" id="IPR034122">
    <property type="entry name" value="Retropepsin-like_bacterial"/>
</dbReference>
<dbReference type="EMBL" id="FMWD01000001">
    <property type="protein sequence ID" value="SCZ50193.1"/>
    <property type="molecule type" value="Genomic_DNA"/>
</dbReference>
<dbReference type="GO" id="GO:0008233">
    <property type="term" value="F:peptidase activity"/>
    <property type="evidence" value="ECO:0007669"/>
    <property type="project" value="UniProtKB-KW"/>
</dbReference>
<keyword evidence="2" id="KW-0645">Protease</keyword>
<organism evidence="2 3">
    <name type="scientific">Thiohalomonas denitrificans</name>
    <dbReference type="NCBI Taxonomy" id="415747"/>
    <lineage>
        <taxon>Bacteria</taxon>
        <taxon>Pseudomonadati</taxon>
        <taxon>Pseudomonadota</taxon>
        <taxon>Gammaproteobacteria</taxon>
        <taxon>Thiohalomonadales</taxon>
        <taxon>Thiohalomonadaceae</taxon>
        <taxon>Thiohalomonas</taxon>
    </lineage>
</organism>
<keyword evidence="3" id="KW-1185">Reference proteome</keyword>
<gene>
    <name evidence="2" type="ORF">SAMN03097708_00359</name>
</gene>
<evidence type="ECO:0000313" key="3">
    <source>
        <dbReference type="Proteomes" id="UP000199648"/>
    </source>
</evidence>
<dbReference type="GO" id="GO:0006508">
    <property type="term" value="P:proteolysis"/>
    <property type="evidence" value="ECO:0007669"/>
    <property type="project" value="UniProtKB-KW"/>
</dbReference>
<sequence>MVLKKLLAAGVFLALAPVAFGGQYDATIPMTDKGSISYYVQGHIDGAGDTEFMVDTGSSYMTINEETLAALKKEGNVRYVRKLRGRLANGAELEVPVYSVKTVRIGSGCHFSNVEAAVFPGKTRQILGLSALSEAAPFVFSMDPPSLVLSHCTKGPGQELAAAELQRLP</sequence>
<feature type="signal peptide" evidence="1">
    <location>
        <begin position="1"/>
        <end position="21"/>
    </location>
</feature>
<keyword evidence="2" id="KW-0378">Hydrolase</keyword>
<proteinExistence type="predicted"/>
<feature type="chain" id="PRO_5011654572" evidence="1">
    <location>
        <begin position="22"/>
        <end position="169"/>
    </location>
</feature>
<dbReference type="InterPro" id="IPR021109">
    <property type="entry name" value="Peptidase_aspartic_dom_sf"/>
</dbReference>
<dbReference type="SUPFAM" id="SSF50630">
    <property type="entry name" value="Acid proteases"/>
    <property type="match status" value="1"/>
</dbReference>
<name>A0A1G5PL63_9GAMM</name>
<dbReference type="OrthoDB" id="9179511at2"/>